<evidence type="ECO:0000313" key="2">
    <source>
        <dbReference type="EMBL" id="KAJ7075921.1"/>
    </source>
</evidence>
<comment type="caution">
    <text evidence="2">The sequence shown here is derived from an EMBL/GenBank/DDBJ whole genome shotgun (WGS) entry which is preliminary data.</text>
</comment>
<reference evidence="2" key="1">
    <citation type="submission" date="2023-03" db="EMBL/GenBank/DDBJ databases">
        <title>Massive genome expansion in bonnet fungi (Mycena s.s.) driven by repeated elements and novel gene families across ecological guilds.</title>
        <authorList>
            <consortium name="Lawrence Berkeley National Laboratory"/>
            <person name="Harder C.B."/>
            <person name="Miyauchi S."/>
            <person name="Viragh M."/>
            <person name="Kuo A."/>
            <person name="Thoen E."/>
            <person name="Andreopoulos B."/>
            <person name="Lu D."/>
            <person name="Skrede I."/>
            <person name="Drula E."/>
            <person name="Henrissat B."/>
            <person name="Morin E."/>
            <person name="Kohler A."/>
            <person name="Barry K."/>
            <person name="LaButti K."/>
            <person name="Morin E."/>
            <person name="Salamov A."/>
            <person name="Lipzen A."/>
            <person name="Mereny Z."/>
            <person name="Hegedus B."/>
            <person name="Baldrian P."/>
            <person name="Stursova M."/>
            <person name="Weitz H."/>
            <person name="Taylor A."/>
            <person name="Grigoriev I.V."/>
            <person name="Nagy L.G."/>
            <person name="Martin F."/>
            <person name="Kauserud H."/>
        </authorList>
    </citation>
    <scope>NUCLEOTIDE SEQUENCE</scope>
    <source>
        <strain evidence="2">CBHHK173m</strain>
    </source>
</reference>
<proteinExistence type="predicted"/>
<feature type="compositionally biased region" description="Basic and acidic residues" evidence="1">
    <location>
        <begin position="1"/>
        <end position="12"/>
    </location>
</feature>
<feature type="region of interest" description="Disordered" evidence="1">
    <location>
        <begin position="1"/>
        <end position="26"/>
    </location>
</feature>
<keyword evidence="3" id="KW-1185">Reference proteome</keyword>
<evidence type="ECO:0000313" key="3">
    <source>
        <dbReference type="Proteomes" id="UP001222325"/>
    </source>
</evidence>
<organism evidence="2 3">
    <name type="scientific">Mycena belliarum</name>
    <dbReference type="NCBI Taxonomy" id="1033014"/>
    <lineage>
        <taxon>Eukaryota</taxon>
        <taxon>Fungi</taxon>
        <taxon>Dikarya</taxon>
        <taxon>Basidiomycota</taxon>
        <taxon>Agaricomycotina</taxon>
        <taxon>Agaricomycetes</taxon>
        <taxon>Agaricomycetidae</taxon>
        <taxon>Agaricales</taxon>
        <taxon>Marasmiineae</taxon>
        <taxon>Mycenaceae</taxon>
        <taxon>Mycena</taxon>
    </lineage>
</organism>
<sequence length="206" mass="23141">MLPGRQEPEKVVKSASRKTSTALPRKRCSKAVCRRHGAPGARRTKYWDGSRSSSETGTLVLSCQVSSPRDTMDTFHGCCSSLRALGGWSADPFLSGPHDVTVRERLPWLLRAIICHPFLQAPRRHSRVPPLRVSLPDGALNIGVRAPRRARCRPRGCVPQSVARCRIITSCARPNLAVHFRGPCARSEPRRPLPLPRRRRRPRRLR</sequence>
<accession>A0AAD6TVB9</accession>
<dbReference type="Proteomes" id="UP001222325">
    <property type="component" value="Unassembled WGS sequence"/>
</dbReference>
<dbReference type="AlphaFoldDB" id="A0AAD6TVB9"/>
<name>A0AAD6TVB9_9AGAR</name>
<protein>
    <submittedName>
        <fullName evidence="2">Uncharacterized protein</fullName>
    </submittedName>
</protein>
<evidence type="ECO:0000256" key="1">
    <source>
        <dbReference type="SAM" id="MobiDB-lite"/>
    </source>
</evidence>
<gene>
    <name evidence="2" type="ORF">B0H15DRAFT_865292</name>
</gene>
<dbReference type="EMBL" id="JARJCN010000087">
    <property type="protein sequence ID" value="KAJ7075921.1"/>
    <property type="molecule type" value="Genomic_DNA"/>
</dbReference>